<protein>
    <submittedName>
        <fullName evidence="2">Uncharacterized protein</fullName>
    </submittedName>
</protein>
<feature type="region of interest" description="Disordered" evidence="1">
    <location>
        <begin position="287"/>
        <end position="307"/>
    </location>
</feature>
<evidence type="ECO:0000256" key="1">
    <source>
        <dbReference type="SAM" id="MobiDB-lite"/>
    </source>
</evidence>
<gene>
    <name evidence="2" type="ORF">PSS4_v1_820037</name>
    <name evidence="3" type="ORF">RUN1985_v1_590030</name>
</gene>
<sequence>MHVLPDAGELVGAEPLVPEGPVAGLALEWRIAEPPVAVVIAHPRNRLNADVMAIGAPAILLRRDGEAPAHGVALHVQDHRQHPFGGVQHRRPEAPFPQRAAAARRGVEVARVAPADGLQRARQAVRHLGRADQVHVVRHQRKGVDGEIVLARRHAQRIEVESVVLIGAEHRLPIVAALQHVNRGIDGTEARQAGHDNKTGRQSDIVTRSPQICPQFSSRKRLRKTCRCSATKTCGSLRIFAPGQIRSCLRGIPAVILIRRKCGTAHPRKTGAHHINETTLRERSWQLSVQPSLPPQPASSQRPFARSRMPRAATCPWSAATGWSACARST</sequence>
<dbReference type="AlphaFoldDB" id="A0A0S4U9K3"/>
<dbReference type="EMBL" id="LN899821">
    <property type="protein sequence ID" value="CUV18915.1"/>
    <property type="molecule type" value="Genomic_DNA"/>
</dbReference>
<proteinExistence type="predicted"/>
<accession>A0A0S4U9K3</accession>
<dbReference type="EMBL" id="LN899824">
    <property type="protein sequence ID" value="CUV30068.1"/>
    <property type="molecule type" value="Genomic_DNA"/>
</dbReference>
<evidence type="ECO:0000313" key="3">
    <source>
        <dbReference type="EMBL" id="CUV30068.1"/>
    </source>
</evidence>
<organism evidence="2">
    <name type="scientific">Ralstonia solanacearum</name>
    <name type="common">Pseudomonas solanacearum</name>
    <dbReference type="NCBI Taxonomy" id="305"/>
    <lineage>
        <taxon>Bacteria</taxon>
        <taxon>Pseudomonadati</taxon>
        <taxon>Pseudomonadota</taxon>
        <taxon>Betaproteobacteria</taxon>
        <taxon>Burkholderiales</taxon>
        <taxon>Burkholderiaceae</taxon>
        <taxon>Ralstonia</taxon>
        <taxon>Ralstonia solanacearum species complex</taxon>
    </lineage>
</organism>
<reference evidence="2" key="1">
    <citation type="submission" date="2015-10" db="EMBL/GenBank/DDBJ databases">
        <authorList>
            <person name="Gilbert D.G."/>
        </authorList>
    </citation>
    <scope>NUCLEOTIDE SEQUENCE</scope>
    <source>
        <strain evidence="2">Phyl III-seqv23</strain>
    </source>
</reference>
<evidence type="ECO:0000313" key="2">
    <source>
        <dbReference type="EMBL" id="CUV18915.1"/>
    </source>
</evidence>
<name>A0A0S4U9K3_RALSL</name>